<dbReference type="Pfam" id="PF24125">
    <property type="entry name" value="Cds6_C"/>
    <property type="match status" value="1"/>
</dbReference>
<dbReference type="EMBL" id="NXIE01000002">
    <property type="protein sequence ID" value="RXK13096.1"/>
    <property type="molecule type" value="Genomic_DNA"/>
</dbReference>
<dbReference type="Proteomes" id="UP000289718">
    <property type="component" value="Unassembled WGS sequence"/>
</dbReference>
<dbReference type="Pfam" id="PF03734">
    <property type="entry name" value="YkuD"/>
    <property type="match status" value="1"/>
</dbReference>
<accession>A0A4Q1AUM9</accession>
<gene>
    <name evidence="9" type="ORF">CP965_04660</name>
</gene>
<dbReference type="OrthoDB" id="9809748at2"/>
<dbReference type="GO" id="GO:0071555">
    <property type="term" value="P:cell wall organization"/>
    <property type="evidence" value="ECO:0007669"/>
    <property type="project" value="UniProtKB-UniRule"/>
</dbReference>
<evidence type="ECO:0000313" key="9">
    <source>
        <dbReference type="EMBL" id="RXK13096.1"/>
    </source>
</evidence>
<dbReference type="InterPro" id="IPR038063">
    <property type="entry name" value="Transpep_catalytic_dom"/>
</dbReference>
<evidence type="ECO:0000256" key="1">
    <source>
        <dbReference type="ARBA" id="ARBA00004752"/>
    </source>
</evidence>
<evidence type="ECO:0000313" key="10">
    <source>
        <dbReference type="Proteomes" id="UP000289718"/>
    </source>
</evidence>
<comment type="similarity">
    <text evidence="2">Belongs to the YkuD family.</text>
</comment>
<dbReference type="Gene3D" id="2.40.440.10">
    <property type="entry name" value="L,D-transpeptidase catalytic domain-like"/>
    <property type="match status" value="1"/>
</dbReference>
<keyword evidence="3" id="KW-0808">Transferase</keyword>
<dbReference type="SUPFAM" id="SSF54427">
    <property type="entry name" value="NTF2-like"/>
    <property type="match status" value="1"/>
</dbReference>
<dbReference type="GO" id="GO:0009252">
    <property type="term" value="P:peptidoglycan biosynthetic process"/>
    <property type="evidence" value="ECO:0007669"/>
    <property type="project" value="UniProtKB-UniPathway"/>
</dbReference>
<evidence type="ECO:0000259" key="8">
    <source>
        <dbReference type="PROSITE" id="PS52029"/>
    </source>
</evidence>
<organism evidence="9 10">
    <name type="scientific">Halarcobacter mediterraneus</name>
    <dbReference type="NCBI Taxonomy" id="2023153"/>
    <lineage>
        <taxon>Bacteria</taxon>
        <taxon>Pseudomonadati</taxon>
        <taxon>Campylobacterota</taxon>
        <taxon>Epsilonproteobacteria</taxon>
        <taxon>Campylobacterales</taxon>
        <taxon>Arcobacteraceae</taxon>
        <taxon>Halarcobacter</taxon>
    </lineage>
</organism>
<dbReference type="GO" id="GO:0016740">
    <property type="term" value="F:transferase activity"/>
    <property type="evidence" value="ECO:0007669"/>
    <property type="project" value="UniProtKB-KW"/>
</dbReference>
<comment type="caution">
    <text evidence="9">The sequence shown here is derived from an EMBL/GenBank/DDBJ whole genome shotgun (WGS) entry which is preliminary data.</text>
</comment>
<feature type="active site" description="Proton donor/acceptor" evidence="7">
    <location>
        <position position="155"/>
    </location>
</feature>
<dbReference type="GO" id="GO:0004180">
    <property type="term" value="F:carboxypeptidase activity"/>
    <property type="evidence" value="ECO:0007669"/>
    <property type="project" value="UniProtKB-ARBA"/>
</dbReference>
<dbReference type="CDD" id="cd16913">
    <property type="entry name" value="YkuD_like"/>
    <property type="match status" value="1"/>
</dbReference>
<dbReference type="AlphaFoldDB" id="A0A4Q1AUM9"/>
<keyword evidence="5 7" id="KW-0573">Peptidoglycan synthesis</keyword>
<feature type="domain" description="L,D-TPase catalytic" evidence="8">
    <location>
        <begin position="64"/>
        <end position="194"/>
    </location>
</feature>
<evidence type="ECO:0000256" key="3">
    <source>
        <dbReference type="ARBA" id="ARBA00022679"/>
    </source>
</evidence>
<evidence type="ECO:0000256" key="4">
    <source>
        <dbReference type="ARBA" id="ARBA00022960"/>
    </source>
</evidence>
<feature type="active site" description="Nucleophile" evidence="7">
    <location>
        <position position="170"/>
    </location>
</feature>
<evidence type="ECO:0000256" key="2">
    <source>
        <dbReference type="ARBA" id="ARBA00005992"/>
    </source>
</evidence>
<dbReference type="PANTHER" id="PTHR36699">
    <property type="entry name" value="LD-TRANSPEPTIDASE"/>
    <property type="match status" value="1"/>
</dbReference>
<evidence type="ECO:0000256" key="6">
    <source>
        <dbReference type="ARBA" id="ARBA00023316"/>
    </source>
</evidence>
<evidence type="ECO:0000256" key="5">
    <source>
        <dbReference type="ARBA" id="ARBA00022984"/>
    </source>
</evidence>
<evidence type="ECO:0000256" key="7">
    <source>
        <dbReference type="PROSITE-ProRule" id="PRU01373"/>
    </source>
</evidence>
<dbReference type="RefSeq" id="WP_129060915.1">
    <property type="nucleotide sequence ID" value="NZ_NXIE01000002.1"/>
</dbReference>
<keyword evidence="10" id="KW-1185">Reference proteome</keyword>
<dbReference type="InterPro" id="IPR032710">
    <property type="entry name" value="NTF2-like_dom_sf"/>
</dbReference>
<dbReference type="UniPathway" id="UPA00219"/>
<protein>
    <recommendedName>
        <fullName evidence="8">L,D-TPase catalytic domain-containing protein</fullName>
    </recommendedName>
</protein>
<dbReference type="SUPFAM" id="SSF141523">
    <property type="entry name" value="L,D-transpeptidase catalytic domain-like"/>
    <property type="match status" value="1"/>
</dbReference>
<proteinExistence type="inferred from homology"/>
<dbReference type="InterPro" id="IPR005490">
    <property type="entry name" value="LD_TPept_cat_dom"/>
</dbReference>
<name>A0A4Q1AUM9_9BACT</name>
<dbReference type="PANTHER" id="PTHR36699:SF1">
    <property type="entry name" value="L,D-TRANSPEPTIDASE YAFK-RELATED"/>
    <property type="match status" value="1"/>
</dbReference>
<reference evidence="9 10" key="1">
    <citation type="submission" date="2017-09" db="EMBL/GenBank/DDBJ databases">
        <title>Genomics of the genus Arcobacter.</title>
        <authorList>
            <person name="Perez-Cataluna A."/>
            <person name="Figueras M.J."/>
            <person name="Salas-Masso N."/>
        </authorList>
    </citation>
    <scope>NUCLEOTIDE SEQUENCE [LARGE SCALE GENOMIC DNA]</scope>
    <source>
        <strain evidence="9 10">F156-34</strain>
    </source>
</reference>
<comment type="pathway">
    <text evidence="1 7">Cell wall biogenesis; peptidoglycan biosynthesis.</text>
</comment>
<keyword evidence="4 7" id="KW-0133">Cell shape</keyword>
<keyword evidence="6 7" id="KW-0961">Cell wall biogenesis/degradation</keyword>
<sequence length="319" mass="37726">MKKVILLLFLSYTWLVSDLVDLYRNEGLDAVKRELEKELLKKEYWQNYLANKNVEYGYYESKKYLIIAQKKTKELKVFKVEKDDYDLLLEDDIIVGEKEGDKQIEGDLKTPEGAYLLTKKLTKLDQFYGPLALVTSYPNTFDKALNKNGHGIWIHGMPLNQEREKYTQGCIALDNAQLEKIDETISHEKSILLISNEDLKKANKEEISTILAAIYKWRDAWKKSDLEEYLNFYDESFKNDRGMSFEKFSKYKKRIFDKKEEKKIIFSNINIAPYPNSLNKQMYKVIMDEDYQTKYYTFVGKKELYIELKDDKVKILSEG</sequence>
<dbReference type="GO" id="GO:0008360">
    <property type="term" value="P:regulation of cell shape"/>
    <property type="evidence" value="ECO:0007669"/>
    <property type="project" value="UniProtKB-UniRule"/>
</dbReference>
<dbReference type="InterPro" id="IPR056203">
    <property type="entry name" value="Cds6_C"/>
</dbReference>
<dbReference type="PROSITE" id="PS52029">
    <property type="entry name" value="LD_TPASE"/>
    <property type="match status" value="1"/>
</dbReference>